<protein>
    <submittedName>
        <fullName evidence="2">Uncharacterized protein</fullName>
    </submittedName>
</protein>
<feature type="transmembrane region" description="Helical" evidence="1">
    <location>
        <begin position="26"/>
        <end position="44"/>
    </location>
</feature>
<accession>A0A8D3BYI5</accession>
<keyword evidence="1" id="KW-0472">Membrane</keyword>
<dbReference type="InterPro" id="IPR016821">
    <property type="entry name" value="G0S2"/>
</dbReference>
<reference evidence="2" key="1">
    <citation type="submission" date="2023-05" db="EMBL/GenBank/DDBJ databases">
        <title>High-quality long-read genome of Scophthalmus maximus.</title>
        <authorList>
            <person name="Lien S."/>
            <person name="Martinez P."/>
        </authorList>
    </citation>
    <scope>NUCLEOTIDE SEQUENCE [LARGE SCALE GENOMIC DNA]</scope>
</reference>
<evidence type="ECO:0000313" key="2">
    <source>
        <dbReference type="Ensembl" id="ENSSMAP00000040093.1"/>
    </source>
</evidence>
<dbReference type="GeneTree" id="ENSGT00940000175220"/>
<name>A0A8D3BYI5_SCOMX</name>
<evidence type="ECO:0000256" key="1">
    <source>
        <dbReference type="SAM" id="Phobius"/>
    </source>
</evidence>
<dbReference type="AlphaFoldDB" id="A0A8D3BYI5"/>
<reference evidence="2" key="2">
    <citation type="submission" date="2025-08" db="UniProtKB">
        <authorList>
            <consortium name="Ensembl"/>
        </authorList>
    </citation>
    <scope>IDENTIFICATION</scope>
</reference>
<dbReference type="Proteomes" id="UP000694558">
    <property type="component" value="Chromosome 11"/>
</dbReference>
<evidence type="ECO:0000313" key="3">
    <source>
        <dbReference type="Proteomes" id="UP000694558"/>
    </source>
</evidence>
<dbReference type="Pfam" id="PF15103">
    <property type="entry name" value="G0-G1_switch_2"/>
    <property type="match status" value="1"/>
</dbReference>
<dbReference type="PANTHER" id="PTHR15570">
    <property type="entry name" value="G0/G1 SWITCH PROTEIN 2"/>
    <property type="match status" value="1"/>
</dbReference>
<proteinExistence type="predicted"/>
<dbReference type="Ensembl" id="ENSSMAT00000057335.1">
    <property type="protein sequence ID" value="ENSSMAP00000040093.1"/>
    <property type="gene ID" value="ENSSMAG00000031399.1"/>
</dbReference>
<sequence>METIGEIIPFAKEVLNQRPKWGMVKIYTLGSTLAMLGVFGWWGADTCRCDAMNVSAKNGVCVFEFILNLNKRIFRLATDLGP</sequence>
<keyword evidence="1" id="KW-1133">Transmembrane helix</keyword>
<organism evidence="2 3">
    <name type="scientific">Scophthalmus maximus</name>
    <name type="common">Turbot</name>
    <name type="synonym">Psetta maxima</name>
    <dbReference type="NCBI Taxonomy" id="52904"/>
    <lineage>
        <taxon>Eukaryota</taxon>
        <taxon>Metazoa</taxon>
        <taxon>Chordata</taxon>
        <taxon>Craniata</taxon>
        <taxon>Vertebrata</taxon>
        <taxon>Euteleostomi</taxon>
        <taxon>Actinopterygii</taxon>
        <taxon>Neopterygii</taxon>
        <taxon>Teleostei</taxon>
        <taxon>Neoteleostei</taxon>
        <taxon>Acanthomorphata</taxon>
        <taxon>Carangaria</taxon>
        <taxon>Pleuronectiformes</taxon>
        <taxon>Pleuronectoidei</taxon>
        <taxon>Scophthalmidae</taxon>
        <taxon>Scophthalmus</taxon>
    </lineage>
</organism>
<dbReference type="PANTHER" id="PTHR15570:SF2">
    <property type="entry name" value="G0_G1 SWITCH PROTEIN 2"/>
    <property type="match status" value="1"/>
</dbReference>
<keyword evidence="1" id="KW-0812">Transmembrane</keyword>